<evidence type="ECO:0000259" key="3">
    <source>
        <dbReference type="PROSITE" id="PS50835"/>
    </source>
</evidence>
<dbReference type="InterPro" id="IPR036179">
    <property type="entry name" value="Ig-like_dom_sf"/>
</dbReference>
<dbReference type="InterPro" id="IPR007110">
    <property type="entry name" value="Ig-like_dom"/>
</dbReference>
<dbReference type="FunFam" id="2.60.40.10:FF:000031">
    <property type="entry name" value="Myosin-binding protein C, slow type"/>
    <property type="match status" value="1"/>
</dbReference>
<organism evidence="4 5">
    <name type="scientific">Cirrhinus mrigala</name>
    <name type="common">Mrigala</name>
    <dbReference type="NCBI Taxonomy" id="683832"/>
    <lineage>
        <taxon>Eukaryota</taxon>
        <taxon>Metazoa</taxon>
        <taxon>Chordata</taxon>
        <taxon>Craniata</taxon>
        <taxon>Vertebrata</taxon>
        <taxon>Euteleostomi</taxon>
        <taxon>Actinopterygii</taxon>
        <taxon>Neopterygii</taxon>
        <taxon>Teleostei</taxon>
        <taxon>Ostariophysi</taxon>
        <taxon>Cypriniformes</taxon>
        <taxon>Cyprinidae</taxon>
        <taxon>Labeoninae</taxon>
        <taxon>Labeonini</taxon>
        <taxon>Cirrhinus</taxon>
    </lineage>
</organism>
<reference evidence="4 5" key="1">
    <citation type="submission" date="2024-05" db="EMBL/GenBank/DDBJ databases">
        <title>Genome sequencing and assembly of Indian major carp, Cirrhinus mrigala (Hamilton, 1822).</title>
        <authorList>
            <person name="Mohindra V."/>
            <person name="Chowdhury L.M."/>
            <person name="Lal K."/>
            <person name="Jena J.K."/>
        </authorList>
    </citation>
    <scope>NUCLEOTIDE SEQUENCE [LARGE SCALE GENOMIC DNA]</scope>
    <source>
        <strain evidence="4">CM1030</strain>
        <tissue evidence="4">Blood</tissue>
    </source>
</reference>
<evidence type="ECO:0000256" key="1">
    <source>
        <dbReference type="ARBA" id="ARBA00022737"/>
    </source>
</evidence>
<feature type="domain" description="Ig-like" evidence="3">
    <location>
        <begin position="1"/>
        <end position="61"/>
    </location>
</feature>
<keyword evidence="5" id="KW-1185">Reference proteome</keyword>
<comment type="caution">
    <text evidence="4">The sequence shown here is derived from an EMBL/GenBank/DDBJ whole genome shotgun (WGS) entry which is preliminary data.</text>
</comment>
<dbReference type="SUPFAM" id="SSF48726">
    <property type="entry name" value="Immunoglobulin"/>
    <property type="match status" value="1"/>
</dbReference>
<evidence type="ECO:0000313" key="4">
    <source>
        <dbReference type="EMBL" id="KAL0158772.1"/>
    </source>
</evidence>
<dbReference type="Pfam" id="PF07679">
    <property type="entry name" value="I-set"/>
    <property type="match status" value="1"/>
</dbReference>
<dbReference type="EMBL" id="JAMKFB020000023">
    <property type="protein sequence ID" value="KAL0158772.1"/>
    <property type="molecule type" value="Genomic_DNA"/>
</dbReference>
<gene>
    <name evidence="4" type="ORF">M9458_046848</name>
</gene>
<name>A0ABD0NBW6_CIRMR</name>
<proteinExistence type="predicted"/>
<evidence type="ECO:0000256" key="2">
    <source>
        <dbReference type="ARBA" id="ARBA00023319"/>
    </source>
</evidence>
<dbReference type="Gene3D" id="2.60.40.10">
    <property type="entry name" value="Immunoglobulins"/>
    <property type="match status" value="1"/>
</dbReference>
<feature type="non-terminal residue" evidence="4">
    <location>
        <position position="65"/>
    </location>
</feature>
<protein>
    <recommendedName>
        <fullName evidence="3">Ig-like domain-containing protein</fullName>
    </recommendedName>
</protein>
<dbReference type="AlphaFoldDB" id="A0ABD0NBW6"/>
<dbReference type="InterPro" id="IPR013098">
    <property type="entry name" value="Ig_I-set"/>
</dbReference>
<keyword evidence="1" id="KW-0677">Repeat</keyword>
<feature type="non-terminal residue" evidence="4">
    <location>
        <position position="1"/>
    </location>
</feature>
<keyword evidence="2" id="KW-0393">Immunoglobulin domain</keyword>
<dbReference type="PROSITE" id="PS50835">
    <property type="entry name" value="IG_LIKE"/>
    <property type="match status" value="1"/>
</dbReference>
<dbReference type="InterPro" id="IPR013783">
    <property type="entry name" value="Ig-like_fold"/>
</dbReference>
<accession>A0ABD0NBW6</accession>
<sequence length="65" mass="7381">GKPKPVISWTKDGQPLDTKKVNIRNSDKDSILFIRKSERDDSGNYEMTVKVDSFEDKASLVIQIV</sequence>
<dbReference type="Proteomes" id="UP001529510">
    <property type="component" value="Unassembled WGS sequence"/>
</dbReference>
<evidence type="ECO:0000313" key="5">
    <source>
        <dbReference type="Proteomes" id="UP001529510"/>
    </source>
</evidence>